<sequence>MSNSYGCWPEPAAVAGGLHYRALTAGTAATWWNGVERQGRMGRSKGQYALLEALRTAHRASSHGWATESLGLSRDSVERLVVAETNRWLLHVTDEQVASIAYAFYLEGHWGHVTAANRFGRTYGIIHRPQTSTADSAETTGHSVTYPHIPGNRSRAEPLQGRRATARGLDHLGFTYQGQWLQPSRPRPTDTAVTITGET</sequence>
<evidence type="ECO:0000313" key="3">
    <source>
        <dbReference type="Proteomes" id="UP000317881"/>
    </source>
</evidence>
<feature type="compositionally biased region" description="Polar residues" evidence="1">
    <location>
        <begin position="131"/>
        <end position="143"/>
    </location>
</feature>
<dbReference type="InterPro" id="IPR046302">
    <property type="entry name" value="DUF6417"/>
</dbReference>
<dbReference type="OrthoDB" id="4334484at2"/>
<protein>
    <submittedName>
        <fullName evidence="2">Uncharacterized protein</fullName>
    </submittedName>
</protein>
<dbReference type="EMBL" id="BJND01000022">
    <property type="protein sequence ID" value="GEC05684.1"/>
    <property type="molecule type" value="Genomic_DNA"/>
</dbReference>
<gene>
    <name evidence="2" type="ORF">SSP24_33390</name>
</gene>
<accession>A0A4Y3VFL4</accession>
<feature type="region of interest" description="Disordered" evidence="1">
    <location>
        <begin position="131"/>
        <end position="158"/>
    </location>
</feature>
<proteinExistence type="predicted"/>
<dbReference type="AlphaFoldDB" id="A0A4Y3VFL4"/>
<name>A0A4Y3VFL4_9ACTN</name>
<evidence type="ECO:0000313" key="2">
    <source>
        <dbReference type="EMBL" id="GEC05684.1"/>
    </source>
</evidence>
<dbReference type="RefSeq" id="WP_141310323.1">
    <property type="nucleotide sequence ID" value="NZ_BJND01000022.1"/>
</dbReference>
<keyword evidence="3" id="KW-1185">Reference proteome</keyword>
<dbReference type="Pfam" id="PF19981">
    <property type="entry name" value="DUF6417"/>
    <property type="match status" value="1"/>
</dbReference>
<dbReference type="Proteomes" id="UP000317881">
    <property type="component" value="Unassembled WGS sequence"/>
</dbReference>
<comment type="caution">
    <text evidence="2">The sequence shown here is derived from an EMBL/GenBank/DDBJ whole genome shotgun (WGS) entry which is preliminary data.</text>
</comment>
<reference evidence="2 3" key="1">
    <citation type="submission" date="2019-06" db="EMBL/GenBank/DDBJ databases">
        <title>Whole genome shotgun sequence of Streptomyces spinoverrucosus NBRC 14228.</title>
        <authorList>
            <person name="Hosoyama A."/>
            <person name="Uohara A."/>
            <person name="Ohji S."/>
            <person name="Ichikawa N."/>
        </authorList>
    </citation>
    <scope>NUCLEOTIDE SEQUENCE [LARGE SCALE GENOMIC DNA]</scope>
    <source>
        <strain evidence="2 3">NBRC 14228</strain>
    </source>
</reference>
<evidence type="ECO:0000256" key="1">
    <source>
        <dbReference type="SAM" id="MobiDB-lite"/>
    </source>
</evidence>
<organism evidence="2 3">
    <name type="scientific">Streptomyces spinoverrucosus</name>
    <dbReference type="NCBI Taxonomy" id="284043"/>
    <lineage>
        <taxon>Bacteria</taxon>
        <taxon>Bacillati</taxon>
        <taxon>Actinomycetota</taxon>
        <taxon>Actinomycetes</taxon>
        <taxon>Kitasatosporales</taxon>
        <taxon>Streptomycetaceae</taxon>
        <taxon>Streptomyces</taxon>
    </lineage>
</organism>